<evidence type="ECO:0000256" key="2">
    <source>
        <dbReference type="ARBA" id="ARBA00022448"/>
    </source>
</evidence>
<gene>
    <name evidence="6" type="ORF">UU65_C0002G0270</name>
</gene>
<sequence length="228" mass="25189">MKIIEIKNLMKQYKQGTKTISAVNDISIDVKKGDFLVIIGPSGSGKSTLLQLIGGLDKPTKGELKIENEDLAKMCDKKITNLRQKKIGFIFQSFNLIPTLTAKQNVEAAIAERSKQDTEKTREALKRVGLLEREGHLPSLLSGGEQQRVAIARALINKPQIILADEPTGNLDTKTGEEILDILEELNKNGETIILITHSEYAKKYATRIVEIRDGKISESAKSKAPLN</sequence>
<comment type="similarity">
    <text evidence="1">Belongs to the ABC transporter superfamily.</text>
</comment>
<evidence type="ECO:0000256" key="1">
    <source>
        <dbReference type="ARBA" id="ARBA00005417"/>
    </source>
</evidence>
<dbReference type="InterPro" id="IPR027417">
    <property type="entry name" value="P-loop_NTPase"/>
</dbReference>
<protein>
    <submittedName>
        <fullName evidence="6">ABC transporter, ATP-binding protein</fullName>
    </submittedName>
</protein>
<evidence type="ECO:0000256" key="4">
    <source>
        <dbReference type="ARBA" id="ARBA00022840"/>
    </source>
</evidence>
<dbReference type="PROSITE" id="PS50893">
    <property type="entry name" value="ABC_TRANSPORTER_2"/>
    <property type="match status" value="1"/>
</dbReference>
<evidence type="ECO:0000313" key="6">
    <source>
        <dbReference type="EMBL" id="KKS09492.1"/>
    </source>
</evidence>
<keyword evidence="3" id="KW-0547">Nucleotide-binding</keyword>
<reference evidence="6 7" key="1">
    <citation type="journal article" date="2015" name="Nature">
        <title>rRNA introns, odd ribosomes, and small enigmatic genomes across a large radiation of phyla.</title>
        <authorList>
            <person name="Brown C.T."/>
            <person name="Hug L.A."/>
            <person name="Thomas B.C."/>
            <person name="Sharon I."/>
            <person name="Castelle C.J."/>
            <person name="Singh A."/>
            <person name="Wilkins M.J."/>
            <person name="Williams K.H."/>
            <person name="Banfield J.F."/>
        </authorList>
    </citation>
    <scope>NUCLEOTIDE SEQUENCE [LARGE SCALE GENOMIC DNA]</scope>
</reference>
<dbReference type="InterPro" id="IPR017911">
    <property type="entry name" value="MacB-like_ATP-bd"/>
</dbReference>
<dbReference type="AlphaFoldDB" id="A0A0G0WBN8"/>
<proteinExistence type="inferred from homology"/>
<dbReference type="CDD" id="cd03255">
    <property type="entry name" value="ABC_MJ0796_LolCDE_FtsE"/>
    <property type="match status" value="1"/>
</dbReference>
<accession>A0A0G0WBN8</accession>
<dbReference type="Pfam" id="PF00005">
    <property type="entry name" value="ABC_tran"/>
    <property type="match status" value="1"/>
</dbReference>
<dbReference type="InterPro" id="IPR003439">
    <property type="entry name" value="ABC_transporter-like_ATP-bd"/>
</dbReference>
<dbReference type="InterPro" id="IPR003593">
    <property type="entry name" value="AAA+_ATPase"/>
</dbReference>
<dbReference type="SMART" id="SM00382">
    <property type="entry name" value="AAA"/>
    <property type="match status" value="1"/>
</dbReference>
<dbReference type="SUPFAM" id="SSF52540">
    <property type="entry name" value="P-loop containing nucleoside triphosphate hydrolases"/>
    <property type="match status" value="1"/>
</dbReference>
<name>A0A0G0WBN8_UNCC2</name>
<dbReference type="PANTHER" id="PTHR42798">
    <property type="entry name" value="LIPOPROTEIN-RELEASING SYSTEM ATP-BINDING PROTEIN LOLD"/>
    <property type="match status" value="1"/>
</dbReference>
<dbReference type="EMBL" id="LCBL01000002">
    <property type="protein sequence ID" value="KKS09492.1"/>
    <property type="molecule type" value="Genomic_DNA"/>
</dbReference>
<evidence type="ECO:0000259" key="5">
    <source>
        <dbReference type="PROSITE" id="PS50893"/>
    </source>
</evidence>
<dbReference type="GO" id="GO:0098796">
    <property type="term" value="C:membrane protein complex"/>
    <property type="evidence" value="ECO:0007669"/>
    <property type="project" value="UniProtKB-ARBA"/>
</dbReference>
<organism evidence="6 7">
    <name type="scientific">candidate division CPR2 bacterium GW2011_GWC1_41_48</name>
    <dbReference type="NCBI Taxonomy" id="1618344"/>
    <lineage>
        <taxon>Bacteria</taxon>
        <taxon>Bacteria division CPR2</taxon>
    </lineage>
</organism>
<feature type="domain" description="ABC transporter" evidence="5">
    <location>
        <begin position="4"/>
        <end position="228"/>
    </location>
</feature>
<dbReference type="Gene3D" id="3.40.50.300">
    <property type="entry name" value="P-loop containing nucleotide triphosphate hydrolases"/>
    <property type="match status" value="1"/>
</dbReference>
<dbReference type="Proteomes" id="UP000033869">
    <property type="component" value="Unassembled WGS sequence"/>
</dbReference>
<dbReference type="InterPro" id="IPR017871">
    <property type="entry name" value="ABC_transporter-like_CS"/>
</dbReference>
<dbReference type="PROSITE" id="PS00211">
    <property type="entry name" value="ABC_TRANSPORTER_1"/>
    <property type="match status" value="1"/>
</dbReference>
<comment type="caution">
    <text evidence="6">The sequence shown here is derived from an EMBL/GenBank/DDBJ whole genome shotgun (WGS) entry which is preliminary data.</text>
</comment>
<keyword evidence="2" id="KW-0813">Transport</keyword>
<dbReference type="FunFam" id="3.40.50.300:FF:000032">
    <property type="entry name" value="Export ABC transporter ATP-binding protein"/>
    <property type="match status" value="1"/>
</dbReference>
<dbReference type="GO" id="GO:0022857">
    <property type="term" value="F:transmembrane transporter activity"/>
    <property type="evidence" value="ECO:0007669"/>
    <property type="project" value="UniProtKB-ARBA"/>
</dbReference>
<dbReference type="GO" id="GO:0005524">
    <property type="term" value="F:ATP binding"/>
    <property type="evidence" value="ECO:0007669"/>
    <property type="project" value="UniProtKB-KW"/>
</dbReference>
<evidence type="ECO:0000256" key="3">
    <source>
        <dbReference type="ARBA" id="ARBA00022741"/>
    </source>
</evidence>
<keyword evidence="4 6" id="KW-0067">ATP-binding</keyword>
<evidence type="ECO:0000313" key="7">
    <source>
        <dbReference type="Proteomes" id="UP000033869"/>
    </source>
</evidence>
<dbReference type="PANTHER" id="PTHR42798:SF6">
    <property type="entry name" value="CELL DIVISION ATP-BINDING PROTEIN FTSE"/>
    <property type="match status" value="1"/>
</dbReference>
<dbReference type="GO" id="GO:0016887">
    <property type="term" value="F:ATP hydrolysis activity"/>
    <property type="evidence" value="ECO:0007669"/>
    <property type="project" value="InterPro"/>
</dbReference>